<reference evidence="2" key="1">
    <citation type="journal article" date="2012" name="PLoS ONE">
        <title>Gene sets for utilization of primary and secondary nutrition supplies in the distal gut of endangered iberian lynx.</title>
        <authorList>
            <person name="Alcaide M."/>
            <person name="Messina E."/>
            <person name="Richter M."/>
            <person name="Bargiela R."/>
            <person name="Peplies J."/>
            <person name="Huws S.A."/>
            <person name="Newbold C.J."/>
            <person name="Golyshin P.N."/>
            <person name="Simon M.A."/>
            <person name="Lopez G."/>
            <person name="Yakimov M.M."/>
            <person name="Ferrer M."/>
        </authorList>
    </citation>
    <scope>NUCLEOTIDE SEQUENCE</scope>
</reference>
<name>J9GQ24_9ZZZZ</name>
<dbReference type="EMBL" id="AMCI01002686">
    <property type="protein sequence ID" value="EJX02095.1"/>
    <property type="molecule type" value="Genomic_DNA"/>
</dbReference>
<keyword evidence="1" id="KW-1133">Transmembrane helix</keyword>
<gene>
    <name evidence="2" type="ORF">EVA_09799</name>
</gene>
<keyword evidence="1" id="KW-0812">Transmembrane</keyword>
<organism evidence="2">
    <name type="scientific">gut metagenome</name>
    <dbReference type="NCBI Taxonomy" id="749906"/>
    <lineage>
        <taxon>unclassified sequences</taxon>
        <taxon>metagenomes</taxon>
        <taxon>organismal metagenomes</taxon>
    </lineage>
</organism>
<evidence type="ECO:0000256" key="1">
    <source>
        <dbReference type="SAM" id="Phobius"/>
    </source>
</evidence>
<dbReference type="AlphaFoldDB" id="J9GQ24"/>
<protein>
    <submittedName>
        <fullName evidence="2">Uncharacterized protein</fullName>
    </submittedName>
</protein>
<evidence type="ECO:0000313" key="2">
    <source>
        <dbReference type="EMBL" id="EJX02095.1"/>
    </source>
</evidence>
<sequence length="124" mass="13570">MVQTKQMIFEEKRRTYKSLSFLEMPRSSRDRITPELPRAPRSMAEAAIFAAWPRSGSSALRRSAAAALMVMDILVPVSPSGTGNTFSSLSACLLISIAAAALIIILRKSAPLITCFNLTSLRIR</sequence>
<comment type="caution">
    <text evidence="2">The sequence shown here is derived from an EMBL/GenBank/DDBJ whole genome shotgun (WGS) entry which is preliminary data.</text>
</comment>
<proteinExistence type="predicted"/>
<keyword evidence="1" id="KW-0472">Membrane</keyword>
<feature type="transmembrane region" description="Helical" evidence="1">
    <location>
        <begin position="86"/>
        <end position="106"/>
    </location>
</feature>
<accession>J9GQ24</accession>